<protein>
    <recommendedName>
        <fullName evidence="8">Bifunctional purine biosynthesis protein PurH</fullName>
    </recommendedName>
    <domain>
        <recommendedName>
            <fullName evidence="8">Phosphoribosylaminoimidazolecarboxamide formyltransferase</fullName>
            <ecNumber evidence="8">2.1.2.3</ecNumber>
        </recommendedName>
        <alternativeName>
            <fullName evidence="8">AICAR transformylase</fullName>
        </alternativeName>
    </domain>
    <domain>
        <recommendedName>
            <fullName evidence="8">IMP cyclohydrolase</fullName>
            <ecNumber evidence="8">3.5.4.10</ecNumber>
        </recommendedName>
        <alternativeName>
            <fullName evidence="8">ATIC</fullName>
        </alternativeName>
        <alternativeName>
            <fullName evidence="8">IMP synthase</fullName>
        </alternativeName>
        <alternativeName>
            <fullName evidence="8">Inosinicase</fullName>
        </alternativeName>
    </domain>
</protein>
<feature type="domain" description="MGS-like" evidence="9">
    <location>
        <begin position="1"/>
        <end position="129"/>
    </location>
</feature>
<dbReference type="InterPro" id="IPR002695">
    <property type="entry name" value="PurH-like"/>
</dbReference>
<dbReference type="SMART" id="SM00798">
    <property type="entry name" value="AICARFT_IMPCHas"/>
    <property type="match status" value="1"/>
</dbReference>
<dbReference type="Gene3D" id="3.40.140.20">
    <property type="match status" value="2"/>
</dbReference>
<dbReference type="CDD" id="cd01421">
    <property type="entry name" value="IMPCH"/>
    <property type="match status" value="1"/>
</dbReference>
<comment type="catalytic activity">
    <reaction evidence="8">
        <text>IMP + H2O = 5-formamido-1-(5-phospho-D-ribosyl)imidazole-4-carboxamide</text>
        <dbReference type="Rhea" id="RHEA:18445"/>
        <dbReference type="ChEBI" id="CHEBI:15377"/>
        <dbReference type="ChEBI" id="CHEBI:58053"/>
        <dbReference type="ChEBI" id="CHEBI:58467"/>
        <dbReference type="EC" id="3.5.4.10"/>
    </reaction>
</comment>
<comment type="caution">
    <text evidence="10">The sequence shown here is derived from an EMBL/GenBank/DDBJ whole genome shotgun (WGS) entry which is preliminary data.</text>
</comment>
<keyword evidence="4 8" id="KW-0808">Transferase</keyword>
<dbReference type="InterPro" id="IPR011607">
    <property type="entry name" value="MGS-like_dom"/>
</dbReference>
<dbReference type="Proteomes" id="UP000630660">
    <property type="component" value="Unassembled WGS sequence"/>
</dbReference>
<evidence type="ECO:0000256" key="6">
    <source>
        <dbReference type="ARBA" id="ARBA00022801"/>
    </source>
</evidence>
<dbReference type="Pfam" id="PF01808">
    <property type="entry name" value="AICARFT_IMPCHas"/>
    <property type="match status" value="1"/>
</dbReference>
<dbReference type="EC" id="2.1.2.3" evidence="8"/>
<proteinExistence type="inferred from homology"/>
<dbReference type="SMART" id="SM00851">
    <property type="entry name" value="MGS"/>
    <property type="match status" value="1"/>
</dbReference>
<dbReference type="SUPFAM" id="SSF52335">
    <property type="entry name" value="Methylglyoxal synthase-like"/>
    <property type="match status" value="1"/>
</dbReference>
<dbReference type="PANTHER" id="PTHR11692">
    <property type="entry name" value="BIFUNCTIONAL PURINE BIOSYNTHESIS PROTEIN PURH"/>
    <property type="match status" value="1"/>
</dbReference>
<comment type="domain">
    <text evidence="8">The IMP cyclohydrolase activity resides in the N-terminal region.</text>
</comment>
<evidence type="ECO:0000256" key="4">
    <source>
        <dbReference type="ARBA" id="ARBA00022679"/>
    </source>
</evidence>
<evidence type="ECO:0000313" key="10">
    <source>
        <dbReference type="EMBL" id="MBD3364509.1"/>
    </source>
</evidence>
<dbReference type="NCBIfam" id="NF002049">
    <property type="entry name" value="PRK00881.1"/>
    <property type="match status" value="1"/>
</dbReference>
<comment type="pathway">
    <text evidence="2 8">Purine metabolism; IMP biosynthesis via de novo pathway; 5-formamido-1-(5-phospho-D-ribosyl)imidazole-4-carboxamide from 5-amino-1-(5-phospho-D-ribosyl)imidazole-4-carboxamide (10-formyl THF route): step 1/1.</text>
</comment>
<reference evidence="10" key="1">
    <citation type="submission" date="2019-11" db="EMBL/GenBank/DDBJ databases">
        <title>Microbial mats filling the niche in hypersaline microbial mats.</title>
        <authorList>
            <person name="Wong H.L."/>
            <person name="Macleod F.I."/>
            <person name="White R.A. III"/>
            <person name="Burns B.P."/>
        </authorList>
    </citation>
    <scope>NUCLEOTIDE SEQUENCE</scope>
    <source>
        <strain evidence="10">Bin_327</strain>
    </source>
</reference>
<dbReference type="PANTHER" id="PTHR11692:SF0">
    <property type="entry name" value="BIFUNCTIONAL PURINE BIOSYNTHESIS PROTEIN ATIC"/>
    <property type="match status" value="1"/>
</dbReference>
<dbReference type="AlphaFoldDB" id="A0A9D5K9B4"/>
<dbReference type="GO" id="GO:0005829">
    <property type="term" value="C:cytosol"/>
    <property type="evidence" value="ECO:0007669"/>
    <property type="project" value="TreeGrafter"/>
</dbReference>
<dbReference type="InterPro" id="IPR036914">
    <property type="entry name" value="MGS-like_dom_sf"/>
</dbReference>
<organism evidence="10 11">
    <name type="scientific">candidate division WOR-3 bacterium</name>
    <dbReference type="NCBI Taxonomy" id="2052148"/>
    <lineage>
        <taxon>Bacteria</taxon>
        <taxon>Bacteria division WOR-3</taxon>
    </lineage>
</organism>
<evidence type="ECO:0000256" key="2">
    <source>
        <dbReference type="ARBA" id="ARBA00004954"/>
    </source>
</evidence>
<dbReference type="PIRSF" id="PIRSF000414">
    <property type="entry name" value="AICARFT_IMPCHas"/>
    <property type="match status" value="1"/>
</dbReference>
<dbReference type="HAMAP" id="MF_00139">
    <property type="entry name" value="PurH"/>
    <property type="match status" value="1"/>
</dbReference>
<dbReference type="InterPro" id="IPR016193">
    <property type="entry name" value="Cytidine_deaminase-like"/>
</dbReference>
<evidence type="ECO:0000256" key="3">
    <source>
        <dbReference type="ARBA" id="ARBA00007667"/>
    </source>
</evidence>
<evidence type="ECO:0000256" key="1">
    <source>
        <dbReference type="ARBA" id="ARBA00004844"/>
    </source>
</evidence>
<gene>
    <name evidence="8 10" type="primary">purH</name>
    <name evidence="10" type="ORF">GF359_04775</name>
</gene>
<dbReference type="SUPFAM" id="SSF53927">
    <property type="entry name" value="Cytidine deaminase-like"/>
    <property type="match status" value="1"/>
</dbReference>
<comment type="pathway">
    <text evidence="1 8">Purine metabolism; IMP biosynthesis via de novo pathway; IMP from 5-formamido-1-(5-phospho-D-ribosyl)imidazole-4-carboxamide: step 1/1.</text>
</comment>
<dbReference type="PROSITE" id="PS51855">
    <property type="entry name" value="MGS"/>
    <property type="match status" value="1"/>
</dbReference>
<accession>A0A9D5K9B4</accession>
<dbReference type="FunFam" id="3.40.50.1380:FF:000001">
    <property type="entry name" value="Bifunctional purine biosynthesis protein PurH"/>
    <property type="match status" value="1"/>
</dbReference>
<keyword evidence="5 8" id="KW-0658">Purine biosynthesis</keyword>
<keyword evidence="6 8" id="KW-0378">Hydrolase</keyword>
<name>A0A9D5K9B4_UNCW3</name>
<dbReference type="EC" id="3.5.4.10" evidence="8"/>
<evidence type="ECO:0000256" key="8">
    <source>
        <dbReference type="HAMAP-Rule" id="MF_00139"/>
    </source>
</evidence>
<sequence length="497" mass="54579">MKKALISVSDKNGLEELARALVKADYEILGTSGTAAFLKRAGISVIEISDYTGFTETSDGRVKTLHTKLYTDILGRPADIQIVVVNLYPFEEKMAEGLSLPRMIEFIDIGGVTLLRGAAKNFEYVTVVSSPDQYPELIRELESADEISGGMRERFARAAFQRTAIYDAAVTSYLSEPASEGIATTPWAVGLYAVEPIELKYGENPHQNGRYYRFPIAEFQFSELLDHPLSYNNLMDLEAAILTVGEFENPAVAVMKHANPCGVAEQNDDKDYSKTFTRAYNADSKSAWGGVIALNRPLTQEIVAFLKGKFVEVLAAPEIPESLMSLFAKKKKLRLVQYSGKMPAKTIRSTLGGVLVQDRDYHMERPDSWKVVTNRSPTDEEKQVLLFAWKVTKHTRSNSVVITGKDVSLGIGGGLPNRVDSATRALNLAAEQDYDGVRACASDGLFPFADSIKTLKGSGVTAVIQPGGAMRDEEVIAAADELDIAMVFTGVRHFAHW</sequence>
<dbReference type="Gene3D" id="3.40.50.1380">
    <property type="entry name" value="Methylglyoxal synthase-like domain"/>
    <property type="match status" value="1"/>
</dbReference>
<evidence type="ECO:0000256" key="5">
    <source>
        <dbReference type="ARBA" id="ARBA00022755"/>
    </source>
</evidence>
<dbReference type="GO" id="GO:0006189">
    <property type="term" value="P:'de novo' IMP biosynthetic process"/>
    <property type="evidence" value="ECO:0007669"/>
    <property type="project" value="UniProtKB-UniRule"/>
</dbReference>
<dbReference type="EMBL" id="WJKJ01000155">
    <property type="protein sequence ID" value="MBD3364509.1"/>
    <property type="molecule type" value="Genomic_DNA"/>
</dbReference>
<evidence type="ECO:0000259" key="9">
    <source>
        <dbReference type="PROSITE" id="PS51855"/>
    </source>
</evidence>
<dbReference type="GO" id="GO:0003937">
    <property type="term" value="F:IMP cyclohydrolase activity"/>
    <property type="evidence" value="ECO:0007669"/>
    <property type="project" value="UniProtKB-UniRule"/>
</dbReference>
<evidence type="ECO:0000313" key="11">
    <source>
        <dbReference type="Proteomes" id="UP000630660"/>
    </source>
</evidence>
<keyword evidence="7 8" id="KW-0511">Multifunctional enzyme</keyword>
<evidence type="ECO:0000256" key="7">
    <source>
        <dbReference type="ARBA" id="ARBA00023268"/>
    </source>
</evidence>
<dbReference type="Pfam" id="PF02142">
    <property type="entry name" value="MGS"/>
    <property type="match status" value="1"/>
</dbReference>
<dbReference type="InterPro" id="IPR024051">
    <property type="entry name" value="AICAR_Tfase_dup_dom_sf"/>
</dbReference>
<dbReference type="GO" id="GO:0004643">
    <property type="term" value="F:phosphoribosylaminoimidazolecarboxamide formyltransferase activity"/>
    <property type="evidence" value="ECO:0007669"/>
    <property type="project" value="UniProtKB-UniRule"/>
</dbReference>
<comment type="catalytic activity">
    <reaction evidence="8">
        <text>(6R)-10-formyltetrahydrofolate + 5-amino-1-(5-phospho-beta-D-ribosyl)imidazole-4-carboxamide = 5-formamido-1-(5-phospho-D-ribosyl)imidazole-4-carboxamide + (6S)-5,6,7,8-tetrahydrofolate</text>
        <dbReference type="Rhea" id="RHEA:22192"/>
        <dbReference type="ChEBI" id="CHEBI:57453"/>
        <dbReference type="ChEBI" id="CHEBI:58467"/>
        <dbReference type="ChEBI" id="CHEBI:58475"/>
        <dbReference type="ChEBI" id="CHEBI:195366"/>
        <dbReference type="EC" id="2.1.2.3"/>
    </reaction>
</comment>
<comment type="similarity">
    <text evidence="3 8">Belongs to the PurH family.</text>
</comment>